<dbReference type="OrthoDB" id="2722301at2759"/>
<evidence type="ECO:0000259" key="1">
    <source>
        <dbReference type="SMART" id="SM00220"/>
    </source>
</evidence>
<sequence length="443" mass="52147">MDENTRSLVPFAFQPGQDDFNVLERLEFWDAPDTIRFFDEHGYILYRRIFSYGDPSCSSTPVISSEQIFVEDNYPYASYDYASDPDKFLLAADLRVKVAFAQDSLGRHVAIKLVRDNTDEYRILRFLNQQPLETLRENCVIPVLELLPIEGFWFAVMPRWGGSARRPHPVTIHDALDLMHAMLKGLTFLHKHNISHGDINDDNVLVNHFCDVRHAPNCQIRRDLRSQQCLSYALFDFDWSIILSADSDRKEYRLPYKMSWGTFCRVYDTGQGEFDYNPFVFDVGNLGAIFCNMYQHLAPAAPFLAPLLDRMTTRDLERRFTSMEALHFFEDMFSEMTETQLGTPFWEDDVEVYIPYDKYDRWGSLPPGFAKKWAMYREPPIPLMTRFLRWICRREWVYHTVAFIRWFAYRLRLVLLPRRVTTQFVGLGTSDVIPFIPQRFLSL</sequence>
<reference evidence="2" key="1">
    <citation type="submission" date="2020-11" db="EMBL/GenBank/DDBJ databases">
        <authorList>
            <consortium name="DOE Joint Genome Institute"/>
            <person name="Ahrendt S."/>
            <person name="Riley R."/>
            <person name="Andreopoulos W."/>
            <person name="LaButti K."/>
            <person name="Pangilinan J."/>
            <person name="Ruiz-duenas F.J."/>
            <person name="Barrasa J.M."/>
            <person name="Sanchez-Garcia M."/>
            <person name="Camarero S."/>
            <person name="Miyauchi S."/>
            <person name="Serrano A."/>
            <person name="Linde D."/>
            <person name="Babiker R."/>
            <person name="Drula E."/>
            <person name="Ayuso-Fernandez I."/>
            <person name="Pacheco R."/>
            <person name="Padilla G."/>
            <person name="Ferreira P."/>
            <person name="Barriuso J."/>
            <person name="Kellner H."/>
            <person name="Castanera R."/>
            <person name="Alfaro M."/>
            <person name="Ramirez L."/>
            <person name="Pisabarro A.G."/>
            <person name="Kuo A."/>
            <person name="Tritt A."/>
            <person name="Lipzen A."/>
            <person name="He G."/>
            <person name="Yan M."/>
            <person name="Ng V."/>
            <person name="Cullen D."/>
            <person name="Martin F."/>
            <person name="Rosso M.-N."/>
            <person name="Henrissat B."/>
            <person name="Hibbett D."/>
            <person name="Martinez A.T."/>
            <person name="Grigoriev I.V."/>
        </authorList>
    </citation>
    <scope>NUCLEOTIDE SEQUENCE</scope>
    <source>
        <strain evidence="2">AH 44721</strain>
    </source>
</reference>
<comment type="caution">
    <text evidence="2">The sequence shown here is derived from an EMBL/GenBank/DDBJ whole genome shotgun (WGS) entry which is preliminary data.</text>
</comment>
<accession>A0A9P5NT86</accession>
<keyword evidence="3" id="KW-1185">Reference proteome</keyword>
<protein>
    <recommendedName>
        <fullName evidence="1">Protein kinase domain-containing protein</fullName>
    </recommendedName>
</protein>
<dbReference type="GO" id="GO:0005524">
    <property type="term" value="F:ATP binding"/>
    <property type="evidence" value="ECO:0007669"/>
    <property type="project" value="InterPro"/>
</dbReference>
<dbReference type="GO" id="GO:0004672">
    <property type="term" value="F:protein kinase activity"/>
    <property type="evidence" value="ECO:0007669"/>
    <property type="project" value="InterPro"/>
</dbReference>
<gene>
    <name evidence="2" type="ORF">CPB84DRAFT_1771331</name>
</gene>
<evidence type="ECO:0000313" key="2">
    <source>
        <dbReference type="EMBL" id="KAF8905849.1"/>
    </source>
</evidence>
<proteinExistence type="predicted"/>
<evidence type="ECO:0000313" key="3">
    <source>
        <dbReference type="Proteomes" id="UP000724874"/>
    </source>
</evidence>
<organism evidence="2 3">
    <name type="scientific">Gymnopilus junonius</name>
    <name type="common">Spectacular rustgill mushroom</name>
    <name type="synonym">Gymnopilus spectabilis subsp. junonius</name>
    <dbReference type="NCBI Taxonomy" id="109634"/>
    <lineage>
        <taxon>Eukaryota</taxon>
        <taxon>Fungi</taxon>
        <taxon>Dikarya</taxon>
        <taxon>Basidiomycota</taxon>
        <taxon>Agaricomycotina</taxon>
        <taxon>Agaricomycetes</taxon>
        <taxon>Agaricomycetidae</taxon>
        <taxon>Agaricales</taxon>
        <taxon>Agaricineae</taxon>
        <taxon>Hymenogastraceae</taxon>
        <taxon>Gymnopilus</taxon>
    </lineage>
</organism>
<dbReference type="InterPro" id="IPR000719">
    <property type="entry name" value="Prot_kinase_dom"/>
</dbReference>
<name>A0A9P5NT86_GYMJU</name>
<dbReference type="SUPFAM" id="SSF56112">
    <property type="entry name" value="Protein kinase-like (PK-like)"/>
    <property type="match status" value="1"/>
</dbReference>
<dbReference type="Gene3D" id="1.10.510.10">
    <property type="entry name" value="Transferase(Phosphotransferase) domain 1"/>
    <property type="match status" value="1"/>
</dbReference>
<dbReference type="EMBL" id="JADNYJ010000021">
    <property type="protein sequence ID" value="KAF8905849.1"/>
    <property type="molecule type" value="Genomic_DNA"/>
</dbReference>
<dbReference type="Proteomes" id="UP000724874">
    <property type="component" value="Unassembled WGS sequence"/>
</dbReference>
<dbReference type="InterPro" id="IPR011009">
    <property type="entry name" value="Kinase-like_dom_sf"/>
</dbReference>
<feature type="domain" description="Protein kinase" evidence="1">
    <location>
        <begin position="88"/>
        <end position="329"/>
    </location>
</feature>
<dbReference type="SMART" id="SM00220">
    <property type="entry name" value="S_TKc"/>
    <property type="match status" value="1"/>
</dbReference>
<dbReference type="AlphaFoldDB" id="A0A9P5NT86"/>